<dbReference type="EMBL" id="ML977151">
    <property type="protein sequence ID" value="KAF1987643.1"/>
    <property type="molecule type" value="Genomic_DNA"/>
</dbReference>
<feature type="chain" id="PRO_5026111731" evidence="3">
    <location>
        <begin position="32"/>
        <end position="1056"/>
    </location>
</feature>
<feature type="compositionally biased region" description="Low complexity" evidence="1">
    <location>
        <begin position="987"/>
        <end position="1002"/>
    </location>
</feature>
<dbReference type="OrthoDB" id="3944128at2759"/>
<keyword evidence="2" id="KW-0472">Membrane</keyword>
<feature type="compositionally biased region" description="Low complexity" evidence="1">
    <location>
        <begin position="460"/>
        <end position="478"/>
    </location>
</feature>
<evidence type="ECO:0000256" key="1">
    <source>
        <dbReference type="SAM" id="MobiDB-lite"/>
    </source>
</evidence>
<feature type="transmembrane region" description="Helical" evidence="2">
    <location>
        <begin position="1035"/>
        <end position="1055"/>
    </location>
</feature>
<evidence type="ECO:0000313" key="5">
    <source>
        <dbReference type="Proteomes" id="UP000800041"/>
    </source>
</evidence>
<keyword evidence="2" id="KW-0812">Transmembrane</keyword>
<accession>A0A6G1H342</accession>
<evidence type="ECO:0000313" key="4">
    <source>
        <dbReference type="EMBL" id="KAF1987643.1"/>
    </source>
</evidence>
<feature type="compositionally biased region" description="Low complexity" evidence="1">
    <location>
        <begin position="634"/>
        <end position="646"/>
    </location>
</feature>
<feature type="compositionally biased region" description="Gly residues" evidence="1">
    <location>
        <begin position="534"/>
        <end position="633"/>
    </location>
</feature>
<feature type="compositionally biased region" description="Gly residues" evidence="1">
    <location>
        <begin position="647"/>
        <end position="656"/>
    </location>
</feature>
<feature type="region of interest" description="Disordered" evidence="1">
    <location>
        <begin position="975"/>
        <end position="1030"/>
    </location>
</feature>
<evidence type="ECO:0000256" key="2">
    <source>
        <dbReference type="SAM" id="Phobius"/>
    </source>
</evidence>
<evidence type="ECO:0000256" key="3">
    <source>
        <dbReference type="SAM" id="SignalP"/>
    </source>
</evidence>
<dbReference type="AlphaFoldDB" id="A0A6G1H342"/>
<reference evidence="4" key="1">
    <citation type="journal article" date="2020" name="Stud. Mycol.">
        <title>101 Dothideomycetes genomes: a test case for predicting lifestyles and emergence of pathogens.</title>
        <authorList>
            <person name="Haridas S."/>
            <person name="Albert R."/>
            <person name="Binder M."/>
            <person name="Bloem J."/>
            <person name="Labutti K."/>
            <person name="Salamov A."/>
            <person name="Andreopoulos B."/>
            <person name="Baker S."/>
            <person name="Barry K."/>
            <person name="Bills G."/>
            <person name="Bluhm B."/>
            <person name="Cannon C."/>
            <person name="Castanera R."/>
            <person name="Culley D."/>
            <person name="Daum C."/>
            <person name="Ezra D."/>
            <person name="Gonzalez J."/>
            <person name="Henrissat B."/>
            <person name="Kuo A."/>
            <person name="Liang C."/>
            <person name="Lipzen A."/>
            <person name="Lutzoni F."/>
            <person name="Magnuson J."/>
            <person name="Mondo S."/>
            <person name="Nolan M."/>
            <person name="Ohm R."/>
            <person name="Pangilinan J."/>
            <person name="Park H.-J."/>
            <person name="Ramirez L."/>
            <person name="Alfaro M."/>
            <person name="Sun H."/>
            <person name="Tritt A."/>
            <person name="Yoshinaga Y."/>
            <person name="Zwiers L.-H."/>
            <person name="Turgeon B."/>
            <person name="Goodwin S."/>
            <person name="Spatafora J."/>
            <person name="Crous P."/>
            <person name="Grigoriev I."/>
        </authorList>
    </citation>
    <scope>NUCLEOTIDE SEQUENCE</scope>
    <source>
        <strain evidence="4">CBS 113979</strain>
    </source>
</reference>
<feature type="signal peptide" evidence="3">
    <location>
        <begin position="1"/>
        <end position="31"/>
    </location>
</feature>
<feature type="compositionally biased region" description="Gly residues" evidence="1">
    <location>
        <begin position="488"/>
        <end position="527"/>
    </location>
</feature>
<dbReference type="Proteomes" id="UP000800041">
    <property type="component" value="Unassembled WGS sequence"/>
</dbReference>
<sequence length="1056" mass="102863">MVYSYPMSPRPSWRLAAKTILILSVSTCIFAQSDVRGTGSTEEDPVGSFIMQGLGQSTTAMSPSGASGAPQLQFTPASNYTFNTSTSASPTRTAYNGSDECAAGIENWWYKYLAVSTETVTRTSSIFGAATEYPEGEIFTLCDGVPRGRGTPTVTDQFISTSTYRMPIRHGTMPSNAAAAAPACNLDESQCSSAYCTAWNDLYYYLSLGVTPTATGCSGPFPTSCPDPMVEACKARLEVVKSEGYTTDPTDGSPICKLRGNRVELIYFPETTSKILCPGNATAITAGAVNATKTFPGRQAASIPQTAEAFGTTFTAGTAYLSFDWLFATDHCGLQTGTRMSNFIMPVPSTALHSICAVTTTDRITITTVPVTFADLASPVPLSAYQCQDRCFLNEENCNTVYDDLAPILAIPADARNLQKEWALCDIKVHEGQNGDGSGFMYSPDDFIFDPPRALSIVSPTVVTDGPGPTVTLTESPGAIPPPPGPEPTGGSGGGGDPGSGGGGIDPGDGGSGGGGESGNGGSGSGDPGNSDPGEGGAGNENPGNGGSGNEGSGDGNSGGGTSGGGNSGGGNSGSGDSSGGNSGGGNSGGGSSGSGDSGGSNSGNGNSGGGSSGSGDSGGGNSGSGNSGGGNSSGSSGSGSSASGDSGSGSSGNSGSGDSANGSGNSDSSSGTSGGSSDSGESNSGDQGSNDSNTGSGGAQGSGQQQGGSEGSSQGSSGGGSQGTSSGGQSGDSASGSNGGQGSATSNDPQSGSAVGANVVGILGGGSASTDPSSDDPASGGDSEPTQTITTVNGEAITVDTLNEGVVIGDNILVEGQTTRIDGTPVSVGSGFIVVDGTSTIFFPTSPPCSTLAIINGQPIAVDALNDGIVIGDSVLVNGQATTIDGTAVSVGSGFVVVDGTSTITYPTDPPASSNGQSEAIFTIDGRVYTAKPNSPVIIGSMTLSAGGLAETLHGHVVSIAPDGVVVDGSTTSFSSAGGATGTSGPGTLTGTATRTSAAGGVVTDSSTADPHGTEKPGLQPPPTGSAEGRSVTMAWQFAVAAGVMIACVVGVGFS</sequence>
<proteinExistence type="predicted"/>
<name>A0A6G1H342_9PEZI</name>
<feature type="region of interest" description="Disordered" evidence="1">
    <location>
        <begin position="459"/>
        <end position="789"/>
    </location>
</feature>
<feature type="compositionally biased region" description="Gly residues" evidence="1">
    <location>
        <begin position="696"/>
        <end position="731"/>
    </location>
</feature>
<keyword evidence="5" id="KW-1185">Reference proteome</keyword>
<feature type="compositionally biased region" description="Low complexity" evidence="1">
    <location>
        <begin position="657"/>
        <end position="695"/>
    </location>
</feature>
<organism evidence="4 5">
    <name type="scientific">Aulographum hederae CBS 113979</name>
    <dbReference type="NCBI Taxonomy" id="1176131"/>
    <lineage>
        <taxon>Eukaryota</taxon>
        <taxon>Fungi</taxon>
        <taxon>Dikarya</taxon>
        <taxon>Ascomycota</taxon>
        <taxon>Pezizomycotina</taxon>
        <taxon>Dothideomycetes</taxon>
        <taxon>Pleosporomycetidae</taxon>
        <taxon>Aulographales</taxon>
        <taxon>Aulographaceae</taxon>
    </lineage>
</organism>
<feature type="compositionally biased region" description="Low complexity" evidence="1">
    <location>
        <begin position="769"/>
        <end position="784"/>
    </location>
</feature>
<gene>
    <name evidence="4" type="ORF">K402DRAFT_43090</name>
</gene>
<keyword evidence="2" id="KW-1133">Transmembrane helix</keyword>
<protein>
    <submittedName>
        <fullName evidence="4">Uncharacterized protein</fullName>
    </submittedName>
</protein>
<dbReference type="PRINTS" id="PR01228">
    <property type="entry name" value="EGGSHELL"/>
</dbReference>
<keyword evidence="3" id="KW-0732">Signal</keyword>